<gene>
    <name evidence="2" type="ORF">EXD98_13950</name>
</gene>
<keyword evidence="1" id="KW-1133">Transmembrane helix</keyword>
<sequence length="190" mass="22038">MFEIIRSIFTFFFSRRGLETFWIPCTYWTFPIILMITFSRIENADNITRRIGNAKLVEVEGSLVEHDSSKYGGGGLYIYGKAVSLIDNGTLVQLKVVSAPSSLYEFANKQNKEIIILFGRVLDQSLYPTKMTNLNHEEYIALSSKEFNDKFIQLQEKAPKEAKQWGYLSILWLILVLVCKFLKKEMNREK</sequence>
<evidence type="ECO:0000313" key="2">
    <source>
        <dbReference type="EMBL" id="RZH26943.1"/>
    </source>
</evidence>
<keyword evidence="1" id="KW-0472">Membrane</keyword>
<accession>A0AAE8G9N4</accession>
<proteinExistence type="predicted"/>
<organism evidence="2 3">
    <name type="scientific">Acinetobacter pittii</name>
    <name type="common">Acinetobacter genomosp. 3</name>
    <dbReference type="NCBI Taxonomy" id="48296"/>
    <lineage>
        <taxon>Bacteria</taxon>
        <taxon>Pseudomonadati</taxon>
        <taxon>Pseudomonadota</taxon>
        <taxon>Gammaproteobacteria</taxon>
        <taxon>Moraxellales</taxon>
        <taxon>Moraxellaceae</taxon>
        <taxon>Acinetobacter</taxon>
        <taxon>Acinetobacter calcoaceticus/baumannii complex</taxon>
    </lineage>
</organism>
<name>A0AAE8G9N4_ACIPI</name>
<dbReference type="AlphaFoldDB" id="A0AAE8G9N4"/>
<keyword evidence="1" id="KW-0812">Transmembrane</keyword>
<dbReference type="Proteomes" id="UP000294065">
    <property type="component" value="Unassembled WGS sequence"/>
</dbReference>
<dbReference type="EMBL" id="SGTH01000006">
    <property type="protein sequence ID" value="RZH26943.1"/>
    <property type="molecule type" value="Genomic_DNA"/>
</dbReference>
<feature type="transmembrane region" description="Helical" evidence="1">
    <location>
        <begin position="21"/>
        <end position="41"/>
    </location>
</feature>
<evidence type="ECO:0000256" key="1">
    <source>
        <dbReference type="SAM" id="Phobius"/>
    </source>
</evidence>
<reference evidence="2 3" key="1">
    <citation type="submission" date="2019-02" db="EMBL/GenBank/DDBJ databases">
        <title>The Batch Genome Submission of Acinetobacter spp. strains.</title>
        <authorList>
            <person name="Qin J."/>
            <person name="Hu Y."/>
            <person name="Ye H."/>
            <person name="Wei L."/>
            <person name="Feng Y."/>
            <person name="Zong Z."/>
        </authorList>
    </citation>
    <scope>NUCLEOTIDE SEQUENCE [LARGE SCALE GENOMIC DNA]</scope>
    <source>
        <strain evidence="2 3">WCHAP100012</strain>
    </source>
</reference>
<feature type="transmembrane region" description="Helical" evidence="1">
    <location>
        <begin position="165"/>
        <end position="182"/>
    </location>
</feature>
<evidence type="ECO:0000313" key="3">
    <source>
        <dbReference type="Proteomes" id="UP000294065"/>
    </source>
</evidence>
<dbReference type="RefSeq" id="WP_130173685.1">
    <property type="nucleotide sequence ID" value="NZ_SGTH01000006.1"/>
</dbReference>
<protein>
    <submittedName>
        <fullName evidence="2">Uncharacterized protein</fullName>
    </submittedName>
</protein>
<comment type="caution">
    <text evidence="2">The sequence shown here is derived from an EMBL/GenBank/DDBJ whole genome shotgun (WGS) entry which is preliminary data.</text>
</comment>